<proteinExistence type="predicted"/>
<dbReference type="InterPro" id="IPR006311">
    <property type="entry name" value="TAT_signal"/>
</dbReference>
<reference evidence="3" key="2">
    <citation type="submission" date="2022-05" db="EMBL/GenBank/DDBJ databases">
        <authorList>
            <person name="Proctor A.L."/>
            <person name="Phillips G.J."/>
            <person name="Wannemuehler M.J."/>
        </authorList>
    </citation>
    <scope>NUCLEOTIDE SEQUENCE</scope>
    <source>
        <strain evidence="3">ASF457</strain>
    </source>
</reference>
<evidence type="ECO:0000313" key="3">
    <source>
        <dbReference type="EMBL" id="USF23154.1"/>
    </source>
</evidence>
<evidence type="ECO:0000256" key="1">
    <source>
        <dbReference type="ARBA" id="ARBA00022630"/>
    </source>
</evidence>
<dbReference type="Proteomes" id="UP000017429">
    <property type="component" value="Chromosome"/>
</dbReference>
<keyword evidence="4" id="KW-1185">Reference proteome</keyword>
<evidence type="ECO:0000256" key="2">
    <source>
        <dbReference type="ARBA" id="ARBA00022827"/>
    </source>
</evidence>
<dbReference type="GO" id="GO:0050660">
    <property type="term" value="F:flavin adenine dinucleotide binding"/>
    <property type="evidence" value="ECO:0007669"/>
    <property type="project" value="InterPro"/>
</dbReference>
<dbReference type="Gene3D" id="3.90.760.10">
    <property type="entry name" value="Flavocytochrome c sulphide dehydrogenase, flavin-binding domain"/>
    <property type="match status" value="1"/>
</dbReference>
<dbReference type="InterPro" id="IPR052541">
    <property type="entry name" value="SQRD"/>
</dbReference>
<dbReference type="EMBL" id="CP097562">
    <property type="protein sequence ID" value="USF23154.1"/>
    <property type="molecule type" value="Genomic_DNA"/>
</dbReference>
<dbReference type="GO" id="GO:0070225">
    <property type="term" value="F:sulfide dehydrogenase activity"/>
    <property type="evidence" value="ECO:0007669"/>
    <property type="project" value="UniProtKB-EC"/>
</dbReference>
<dbReference type="InterPro" id="IPR016156">
    <property type="entry name" value="FAD/NAD-linked_Rdtase_dimer_sf"/>
</dbReference>
<dbReference type="SUPFAM" id="SSF55424">
    <property type="entry name" value="FAD/NAD-linked reductases, dimerisation (C-terminal) domain"/>
    <property type="match status" value="1"/>
</dbReference>
<dbReference type="InterPro" id="IPR023753">
    <property type="entry name" value="FAD/NAD-binding_dom"/>
</dbReference>
<dbReference type="OrthoDB" id="9802771at2"/>
<dbReference type="eggNOG" id="COG0446">
    <property type="taxonomic scope" value="Bacteria"/>
</dbReference>
<reference evidence="3" key="3">
    <citation type="submission" date="2022-06" db="EMBL/GenBank/DDBJ databases">
        <title>Resources to Facilitate Use of the Altered Schaedler Flora (ASF) Mouse Model to Study Microbiome Function.</title>
        <authorList>
            <person name="Proctor A."/>
            <person name="Parvinroo S."/>
            <person name="Richie T."/>
            <person name="Jia X."/>
            <person name="Lee S.T.M."/>
            <person name="Karp P.D."/>
            <person name="Paley S."/>
            <person name="Kostic A.D."/>
            <person name="Pierre J.F."/>
            <person name="Wannemuehler M.J."/>
            <person name="Phillips G.J."/>
        </authorList>
    </citation>
    <scope>NUCLEOTIDE SEQUENCE</scope>
    <source>
        <strain evidence="3">ASF457</strain>
    </source>
</reference>
<name>V2PXW8_9BACT</name>
<gene>
    <name evidence="3" type="primary">fccB</name>
    <name evidence="3" type="ORF">N508_000209</name>
</gene>
<dbReference type="Pfam" id="PF09242">
    <property type="entry name" value="FCSD-flav_bind"/>
    <property type="match status" value="1"/>
</dbReference>
<dbReference type="InterPro" id="IPR049386">
    <property type="entry name" value="FCSD_central"/>
</dbReference>
<reference evidence="3" key="1">
    <citation type="journal article" date="2014" name="Genome Announc.">
        <title>Draft genome sequences of the altered schaedler flora, a defined bacterial community from gnotobiotic mice.</title>
        <authorList>
            <person name="Wannemuehler M.J."/>
            <person name="Overstreet A.M."/>
            <person name="Ward D.V."/>
            <person name="Phillips G.J."/>
        </authorList>
    </citation>
    <scope>NUCLEOTIDE SEQUENCE</scope>
    <source>
        <strain evidence="3">ASF457</strain>
    </source>
</reference>
<dbReference type="KEGG" id="msch:N508_000209"/>
<organism evidence="3 4">
    <name type="scientific">Mucispirillum schaedleri ASF457</name>
    <dbReference type="NCBI Taxonomy" id="1379858"/>
    <lineage>
        <taxon>Bacteria</taxon>
        <taxon>Pseudomonadati</taxon>
        <taxon>Deferribacterota</taxon>
        <taxon>Deferribacteres</taxon>
        <taxon>Deferribacterales</taxon>
        <taxon>Mucispirillaceae</taxon>
        <taxon>Mucispirillum</taxon>
    </lineage>
</organism>
<dbReference type="InterPro" id="IPR036188">
    <property type="entry name" value="FAD/NAD-bd_sf"/>
</dbReference>
<keyword evidence="3" id="KW-0560">Oxidoreductase</keyword>
<dbReference type="InterPro" id="IPR015323">
    <property type="entry name" value="FlavoCytC_S_DH_flav-bd"/>
</dbReference>
<dbReference type="PANTHER" id="PTHR43755:SF1">
    <property type="entry name" value="FAD-DEPENDENT PYRIDINE NUCLEOTIDE-DISULPHIDE OXIDOREDUCTASE"/>
    <property type="match status" value="1"/>
</dbReference>
<accession>V2PXW8</accession>
<keyword evidence="2" id="KW-0274">FAD</keyword>
<keyword evidence="1" id="KW-0285">Flavoprotein</keyword>
<dbReference type="PROSITE" id="PS51257">
    <property type="entry name" value="PROKAR_LIPOPROTEIN"/>
    <property type="match status" value="1"/>
</dbReference>
<dbReference type="AlphaFoldDB" id="V2PXW8"/>
<dbReference type="Pfam" id="PF21706">
    <property type="entry name" value="FCSD_central"/>
    <property type="match status" value="1"/>
</dbReference>
<evidence type="ECO:0000313" key="4">
    <source>
        <dbReference type="Proteomes" id="UP000017429"/>
    </source>
</evidence>
<dbReference type="Gene3D" id="3.50.50.60">
    <property type="entry name" value="FAD/NAD(P)-binding domain"/>
    <property type="match status" value="2"/>
</dbReference>
<dbReference type="PANTHER" id="PTHR43755">
    <property type="match status" value="1"/>
</dbReference>
<dbReference type="RefSeq" id="WP_023276224.1">
    <property type="nucleotide sequence ID" value="NZ_CP097562.1"/>
</dbReference>
<dbReference type="EC" id="1.8.2.3" evidence="3"/>
<sequence length="446" mass="48228">MKKLSRRNFVKTTVISAASLSILGLSGCKKSTETAATPAETTKSAEAASTTAPKKAGITVVIAGGGYGGATAAKYLKLLNPSINVILIDRNDKHVSCAMSNEVIFGLRDITEITMPLTKLAEKYGIEFKQAEVTGLDSDKKILKTSAGDFAYDKLIVSPGISMDYDPALNFTEERQKEMPHAWIAGPQTLQLKNMVSKINAGDTIIFRTPLALYRCPPGPYERACLFGNEALKKGAKVVVLDPNPQIMSKKPLFEAAFNNLYKDVLTYHSDVEVTGIDYDKKIIKTNKGDFQGTLINFVPNQKAGELVFTLGLVESGKKWASVDAKSFESTLIKDVYVIGDAIDSATVTEMPKSGTIANATAKVVAENLVRIFAGKEPYVPLVGNTCYSLVSENEGIWIATLYEYDAAKNKIVTRNGANGIPKAASVENKINGHSWGNNILSDTFM</sequence>
<dbReference type="SUPFAM" id="SSF51905">
    <property type="entry name" value="FAD/NAD(P)-binding domain"/>
    <property type="match status" value="2"/>
</dbReference>
<dbReference type="InterPro" id="IPR037092">
    <property type="entry name" value="FlavoCytC_S_DH_flav-bd_sf"/>
</dbReference>
<protein>
    <submittedName>
        <fullName evidence="3">Sulfide dehydrogenase [flavocytochrome c] flavoprotein chain</fullName>
        <ecNumber evidence="3">1.8.2.3</ecNumber>
    </submittedName>
</protein>
<dbReference type="Pfam" id="PF07992">
    <property type="entry name" value="Pyr_redox_2"/>
    <property type="match status" value="1"/>
</dbReference>
<dbReference type="PROSITE" id="PS51318">
    <property type="entry name" value="TAT"/>
    <property type="match status" value="1"/>
</dbReference>